<dbReference type="InterPro" id="IPR036010">
    <property type="entry name" value="2Fe-2S_ferredoxin-like_sf"/>
</dbReference>
<evidence type="ECO:0000256" key="8">
    <source>
        <dbReference type="ARBA" id="ARBA00034078"/>
    </source>
</evidence>
<feature type="domain" description="2Fe-2S ferredoxin-type" evidence="9">
    <location>
        <begin position="4"/>
        <end position="94"/>
    </location>
</feature>
<comment type="cofactor">
    <cofactor evidence="8">
        <name>[2Fe-2S] cluster</name>
        <dbReference type="ChEBI" id="CHEBI:190135"/>
    </cofactor>
</comment>
<evidence type="ECO:0000313" key="10">
    <source>
        <dbReference type="EMBL" id="OPH10337.1"/>
    </source>
</evidence>
<dbReference type="InterPro" id="IPR001041">
    <property type="entry name" value="2Fe-2S_ferredoxin-type"/>
</dbReference>
<dbReference type="RefSeq" id="WP_071247765.1">
    <property type="nucleotide sequence ID" value="NZ_MTPU01000026.1"/>
</dbReference>
<comment type="caution">
    <text evidence="10">The sequence shown here is derived from an EMBL/GenBank/DDBJ whole genome shotgun (WGS) entry which is preliminary data.</text>
</comment>
<evidence type="ECO:0000313" key="11">
    <source>
        <dbReference type="Proteomes" id="UP000190056"/>
    </source>
</evidence>
<evidence type="ECO:0000256" key="2">
    <source>
        <dbReference type="ARBA" id="ARBA00022448"/>
    </source>
</evidence>
<dbReference type="GO" id="GO:0009055">
    <property type="term" value="F:electron transfer activity"/>
    <property type="evidence" value="ECO:0007669"/>
    <property type="project" value="InterPro"/>
</dbReference>
<keyword evidence="2" id="KW-0813">Transport</keyword>
<dbReference type="PROSITE" id="PS00197">
    <property type="entry name" value="2FE2S_FER_1"/>
    <property type="match status" value="1"/>
</dbReference>
<dbReference type="GO" id="GO:0046872">
    <property type="term" value="F:metal ion binding"/>
    <property type="evidence" value="ECO:0007669"/>
    <property type="project" value="UniProtKB-KW"/>
</dbReference>
<evidence type="ECO:0000256" key="7">
    <source>
        <dbReference type="ARBA" id="ARBA00023014"/>
    </source>
</evidence>
<dbReference type="PANTHER" id="PTHR43112:SF3">
    <property type="entry name" value="FERREDOXIN-2, CHLOROPLASTIC"/>
    <property type="match status" value="1"/>
</dbReference>
<evidence type="ECO:0000256" key="4">
    <source>
        <dbReference type="ARBA" id="ARBA00022723"/>
    </source>
</evidence>
<dbReference type="GO" id="GO:0022900">
    <property type="term" value="P:electron transport chain"/>
    <property type="evidence" value="ECO:0007669"/>
    <property type="project" value="InterPro"/>
</dbReference>
<sequence length="99" mass="10702">MASYKVELKTPSGLQLIDCPAYDYILDAAESAGLDLPYSCRNGSCSSCVGKLAFGTVDQDEQSFLTDDQIKAGYILTCVAYATSNCTIETNKEADLLKR</sequence>
<name>A0A9Q5QY56_9CYAN</name>
<dbReference type="PROSITE" id="PS51085">
    <property type="entry name" value="2FE2S_FER_2"/>
    <property type="match status" value="1"/>
</dbReference>
<gene>
    <name evidence="10" type="ORF">CENA302_05925</name>
</gene>
<keyword evidence="4" id="KW-0479">Metal-binding</keyword>
<dbReference type="EMBL" id="MTPU01000026">
    <property type="protein sequence ID" value="OPH10337.1"/>
    <property type="molecule type" value="Genomic_DNA"/>
</dbReference>
<evidence type="ECO:0000256" key="3">
    <source>
        <dbReference type="ARBA" id="ARBA00022714"/>
    </source>
</evidence>
<keyword evidence="3" id="KW-0001">2Fe-2S</keyword>
<dbReference type="InterPro" id="IPR012675">
    <property type="entry name" value="Beta-grasp_dom_sf"/>
</dbReference>
<dbReference type="CDD" id="cd00207">
    <property type="entry name" value="fer2"/>
    <property type="match status" value="1"/>
</dbReference>
<keyword evidence="6" id="KW-0408">Iron</keyword>
<evidence type="ECO:0000256" key="1">
    <source>
        <dbReference type="ARBA" id="ARBA00007874"/>
    </source>
</evidence>
<dbReference type="InterPro" id="IPR010241">
    <property type="entry name" value="Fd_pln"/>
</dbReference>
<dbReference type="NCBIfam" id="TIGR02008">
    <property type="entry name" value="fdx_plant"/>
    <property type="match status" value="1"/>
</dbReference>
<accession>A0A9Q5QY56</accession>
<dbReference type="InterPro" id="IPR006058">
    <property type="entry name" value="2Fe2S_fd_BS"/>
</dbReference>
<organism evidence="10 11">
    <name type="scientific">Cylindrospermopsis raciborskii CENA302</name>
    <dbReference type="NCBI Taxonomy" id="1170768"/>
    <lineage>
        <taxon>Bacteria</taxon>
        <taxon>Bacillati</taxon>
        <taxon>Cyanobacteriota</taxon>
        <taxon>Cyanophyceae</taxon>
        <taxon>Nostocales</taxon>
        <taxon>Aphanizomenonaceae</taxon>
        <taxon>Cylindrospermopsis</taxon>
    </lineage>
</organism>
<keyword evidence="5" id="KW-0249">Electron transport</keyword>
<dbReference type="GO" id="GO:0051537">
    <property type="term" value="F:2 iron, 2 sulfur cluster binding"/>
    <property type="evidence" value="ECO:0007669"/>
    <property type="project" value="UniProtKB-KW"/>
</dbReference>
<dbReference type="Gene3D" id="3.10.20.30">
    <property type="match status" value="1"/>
</dbReference>
<proteinExistence type="inferred from homology"/>
<comment type="similarity">
    <text evidence="1">Belongs to the 2Fe2S plant-type ferredoxin family.</text>
</comment>
<evidence type="ECO:0000256" key="6">
    <source>
        <dbReference type="ARBA" id="ARBA00023004"/>
    </source>
</evidence>
<evidence type="ECO:0000259" key="9">
    <source>
        <dbReference type="PROSITE" id="PS51085"/>
    </source>
</evidence>
<dbReference type="Pfam" id="PF00111">
    <property type="entry name" value="Fer2"/>
    <property type="match status" value="1"/>
</dbReference>
<dbReference type="PANTHER" id="PTHR43112">
    <property type="entry name" value="FERREDOXIN"/>
    <property type="match status" value="1"/>
</dbReference>
<dbReference type="SUPFAM" id="SSF54292">
    <property type="entry name" value="2Fe-2S ferredoxin-like"/>
    <property type="match status" value="1"/>
</dbReference>
<keyword evidence="7" id="KW-0411">Iron-sulfur</keyword>
<reference evidence="10 11" key="1">
    <citation type="submission" date="2017-01" db="EMBL/GenBank/DDBJ databases">
        <authorList>
            <person name="Abreu V.A."/>
            <person name="Popin R.V."/>
            <person name="Rigonato J."/>
            <person name="Andreote A.P."/>
            <person name="Schaker P.C."/>
            <person name="Hoff-Risseti C."/>
            <person name="Alvarenga D.O."/>
            <person name="Varani A.M."/>
            <person name="Fiore M.F."/>
        </authorList>
    </citation>
    <scope>NUCLEOTIDE SEQUENCE [LARGE SCALE GENOMIC DNA]</scope>
    <source>
        <strain evidence="10 11">CENA302</strain>
    </source>
</reference>
<evidence type="ECO:0000256" key="5">
    <source>
        <dbReference type="ARBA" id="ARBA00022982"/>
    </source>
</evidence>
<dbReference type="Proteomes" id="UP000190056">
    <property type="component" value="Unassembled WGS sequence"/>
</dbReference>
<protein>
    <submittedName>
        <fullName evidence="10">Ferredoxin</fullName>
    </submittedName>
</protein>
<dbReference type="AlphaFoldDB" id="A0A9Q5QY56"/>